<dbReference type="InterPro" id="IPR043502">
    <property type="entry name" value="DNA/RNA_pol_sf"/>
</dbReference>
<evidence type="ECO:0000313" key="3">
    <source>
        <dbReference type="Proteomes" id="UP000735302"/>
    </source>
</evidence>
<dbReference type="EMBL" id="BLXT01002378">
    <property type="protein sequence ID" value="GFN93956.1"/>
    <property type="molecule type" value="Genomic_DNA"/>
</dbReference>
<comment type="caution">
    <text evidence="2">The sequence shown here is derived from an EMBL/GenBank/DDBJ whole genome shotgun (WGS) entry which is preliminary data.</text>
</comment>
<evidence type="ECO:0000313" key="2">
    <source>
        <dbReference type="EMBL" id="GFN93956.1"/>
    </source>
</evidence>
<keyword evidence="2" id="KW-0378">Hydrolase</keyword>
<keyword evidence="2" id="KW-0255">Endonuclease</keyword>
<gene>
    <name evidence="2" type="ORF">PoB_002046200</name>
</gene>
<dbReference type="PANTHER" id="PTHR19446">
    <property type="entry name" value="REVERSE TRANSCRIPTASES"/>
    <property type="match status" value="1"/>
</dbReference>
<keyword evidence="3" id="KW-1185">Reference proteome</keyword>
<evidence type="ECO:0000259" key="1">
    <source>
        <dbReference type="PROSITE" id="PS50878"/>
    </source>
</evidence>
<dbReference type="AlphaFoldDB" id="A0AAV3ZHH6"/>
<reference evidence="2 3" key="1">
    <citation type="journal article" date="2021" name="Elife">
        <title>Chloroplast acquisition without the gene transfer in kleptoplastic sea slugs, Plakobranchus ocellatus.</title>
        <authorList>
            <person name="Maeda T."/>
            <person name="Takahashi S."/>
            <person name="Yoshida T."/>
            <person name="Shimamura S."/>
            <person name="Takaki Y."/>
            <person name="Nagai Y."/>
            <person name="Toyoda A."/>
            <person name="Suzuki Y."/>
            <person name="Arimoto A."/>
            <person name="Ishii H."/>
            <person name="Satoh N."/>
            <person name="Nishiyama T."/>
            <person name="Hasebe M."/>
            <person name="Maruyama T."/>
            <person name="Minagawa J."/>
            <person name="Obokata J."/>
            <person name="Shigenobu S."/>
        </authorList>
    </citation>
    <scope>NUCLEOTIDE SEQUENCE [LARGE SCALE GENOMIC DNA]</scope>
</reference>
<name>A0AAV3ZHH6_9GAST</name>
<dbReference type="Proteomes" id="UP000735302">
    <property type="component" value="Unassembled WGS sequence"/>
</dbReference>
<sequence>MMTFALRLKKNKKRGNIRIKFDVDKLKDPNILTTFQVNIGGRFAPLLALDNDQDLTHDDLAETFNETLTEEASKLLGKPRVKKKESEGSKQYREANLKVKRSIKEATEKWIEDQCEDIENSLKHNNSNKAYKIVKELTDTKQARATTIESKEGKCLTEEKEILERWTEYCSELYTHVATGKDPNVLNVPPSSNNARHSILRTEIIEAVSSLKPGKSAGIDNITGEMVQAGGEATIDMLFLICNKIWQTGVWPKPWTQSLVINLPKKGNLKLCQNYRTISLISHPSKVMLKVILNRLKPEAEKIIVEEQADFRPGRNTVEQICNVRILMEKYLQHQQELHHVFIDFKKAFDRVWHEALWSTMRKYNINSNLISVVKNLYNTATSAVFCNKNIGDWSRTTVVVRQGCLLSSTLFNIFLERIMTDALEDHCGTDREMIVMNSSANEEKGGRGRRMIGEVLEGCDLLQ</sequence>
<dbReference type="CDD" id="cd01650">
    <property type="entry name" value="RT_nLTR_like"/>
    <property type="match status" value="1"/>
</dbReference>
<dbReference type="GO" id="GO:0004519">
    <property type="term" value="F:endonuclease activity"/>
    <property type="evidence" value="ECO:0007669"/>
    <property type="project" value="UniProtKB-KW"/>
</dbReference>
<keyword evidence="2" id="KW-0540">Nuclease</keyword>
<accession>A0AAV3ZHH6</accession>
<organism evidence="2 3">
    <name type="scientific">Plakobranchus ocellatus</name>
    <dbReference type="NCBI Taxonomy" id="259542"/>
    <lineage>
        <taxon>Eukaryota</taxon>
        <taxon>Metazoa</taxon>
        <taxon>Spiralia</taxon>
        <taxon>Lophotrochozoa</taxon>
        <taxon>Mollusca</taxon>
        <taxon>Gastropoda</taxon>
        <taxon>Heterobranchia</taxon>
        <taxon>Euthyneura</taxon>
        <taxon>Panpulmonata</taxon>
        <taxon>Sacoglossa</taxon>
        <taxon>Placobranchoidea</taxon>
        <taxon>Plakobranchidae</taxon>
        <taxon>Plakobranchus</taxon>
    </lineage>
</organism>
<protein>
    <submittedName>
        <fullName evidence="2">Endonuclease-reverse transcriptase</fullName>
    </submittedName>
</protein>
<dbReference type="SUPFAM" id="SSF56672">
    <property type="entry name" value="DNA/RNA polymerases"/>
    <property type="match status" value="1"/>
</dbReference>
<dbReference type="InterPro" id="IPR000477">
    <property type="entry name" value="RT_dom"/>
</dbReference>
<dbReference type="Pfam" id="PF00078">
    <property type="entry name" value="RVT_1"/>
    <property type="match status" value="1"/>
</dbReference>
<dbReference type="PROSITE" id="PS50878">
    <property type="entry name" value="RT_POL"/>
    <property type="match status" value="1"/>
</dbReference>
<proteinExistence type="predicted"/>
<feature type="domain" description="Reverse transcriptase" evidence="1">
    <location>
        <begin position="244"/>
        <end position="464"/>
    </location>
</feature>